<keyword evidence="2" id="KW-0472">Membrane</keyword>
<evidence type="ECO:0000256" key="2">
    <source>
        <dbReference type="SAM" id="Phobius"/>
    </source>
</evidence>
<keyword evidence="4" id="KW-1185">Reference proteome</keyword>
<accession>A0A0C2WQS1</accession>
<protein>
    <submittedName>
        <fullName evidence="3">Uncharacterized protein</fullName>
    </submittedName>
</protein>
<proteinExistence type="predicted"/>
<reference evidence="3 4" key="1">
    <citation type="submission" date="2014-04" db="EMBL/GenBank/DDBJ databases">
        <title>Evolutionary Origins and Diversification of the Mycorrhizal Mutualists.</title>
        <authorList>
            <consortium name="DOE Joint Genome Institute"/>
            <consortium name="Mycorrhizal Genomics Consortium"/>
            <person name="Kohler A."/>
            <person name="Kuo A."/>
            <person name="Nagy L.G."/>
            <person name="Floudas D."/>
            <person name="Copeland A."/>
            <person name="Barry K.W."/>
            <person name="Cichocki N."/>
            <person name="Veneault-Fourrey C."/>
            <person name="LaButti K."/>
            <person name="Lindquist E.A."/>
            <person name="Lipzen A."/>
            <person name="Lundell T."/>
            <person name="Morin E."/>
            <person name="Murat C."/>
            <person name="Riley R."/>
            <person name="Ohm R."/>
            <person name="Sun H."/>
            <person name="Tunlid A."/>
            <person name="Henrissat B."/>
            <person name="Grigoriev I.V."/>
            <person name="Hibbett D.S."/>
            <person name="Martin F."/>
        </authorList>
    </citation>
    <scope>NUCLEOTIDE SEQUENCE [LARGE SCALE GENOMIC DNA]</scope>
    <source>
        <strain evidence="3 4">Koide BX008</strain>
    </source>
</reference>
<keyword evidence="2" id="KW-0812">Transmembrane</keyword>
<evidence type="ECO:0000313" key="3">
    <source>
        <dbReference type="EMBL" id="KIL59061.1"/>
    </source>
</evidence>
<dbReference type="OrthoDB" id="3261666at2759"/>
<dbReference type="InParanoid" id="A0A0C2WQS1"/>
<dbReference type="STRING" id="946122.A0A0C2WQS1"/>
<dbReference type="AlphaFoldDB" id="A0A0C2WQS1"/>
<dbReference type="Proteomes" id="UP000054549">
    <property type="component" value="Unassembled WGS sequence"/>
</dbReference>
<evidence type="ECO:0000313" key="4">
    <source>
        <dbReference type="Proteomes" id="UP000054549"/>
    </source>
</evidence>
<feature type="transmembrane region" description="Helical" evidence="2">
    <location>
        <begin position="286"/>
        <end position="309"/>
    </location>
</feature>
<name>A0A0C2WQS1_AMAMK</name>
<dbReference type="HOGENOM" id="CLU_025949_0_0_1"/>
<evidence type="ECO:0000256" key="1">
    <source>
        <dbReference type="SAM" id="MobiDB-lite"/>
    </source>
</evidence>
<organism evidence="3 4">
    <name type="scientific">Amanita muscaria (strain Koide BX008)</name>
    <dbReference type="NCBI Taxonomy" id="946122"/>
    <lineage>
        <taxon>Eukaryota</taxon>
        <taxon>Fungi</taxon>
        <taxon>Dikarya</taxon>
        <taxon>Basidiomycota</taxon>
        <taxon>Agaricomycotina</taxon>
        <taxon>Agaricomycetes</taxon>
        <taxon>Agaricomycetidae</taxon>
        <taxon>Agaricales</taxon>
        <taxon>Pluteineae</taxon>
        <taxon>Amanitaceae</taxon>
        <taxon>Amanita</taxon>
    </lineage>
</organism>
<gene>
    <name evidence="3" type="ORF">M378DRAFT_193902</name>
</gene>
<feature type="region of interest" description="Disordered" evidence="1">
    <location>
        <begin position="142"/>
        <end position="185"/>
    </location>
</feature>
<feature type="compositionally biased region" description="Acidic residues" evidence="1">
    <location>
        <begin position="75"/>
        <end position="87"/>
    </location>
</feature>
<sequence length="388" mass="42089">MSPLAGRPPYATDEPDSIYETPQPTRRIRQQPSEDPNKRTTAYDVYDNYLAVDDSGKEDNRNSGIGAVGAGLLTMDDDDEEESDNETSESTSNPKLASPPASKNAALAAATGVMASLKAQNQYQMNIASPRPGYAAPIAVLNNIPSPEPVAPSPRDRRPASGNLPNPFTRPSLENPFDPPKPSTIRAQYAAIPPSPSPASLPPSPHPLRPPMTPITPVFARPAKATGLTFEEKPQVPRTERTALPTRGEKGDDFWKRFSMVAREPSAAKESNWLKKTRVGYSSFSRWVWCVGLILLICVVGAIGIWVYISRQNSNHSAPTAWGGSANEAATYTHTATPVVVGSSTVRHVSPTNTVARRDIPAPTPANKLSRASNIQRRHKNRLMDIVF</sequence>
<keyword evidence="2" id="KW-1133">Transmembrane helix</keyword>
<feature type="compositionally biased region" description="Polar residues" evidence="1">
    <location>
        <begin position="20"/>
        <end position="34"/>
    </location>
</feature>
<dbReference type="EMBL" id="KN818323">
    <property type="protein sequence ID" value="KIL59061.1"/>
    <property type="molecule type" value="Genomic_DNA"/>
</dbReference>
<feature type="compositionally biased region" description="Low complexity" evidence="1">
    <location>
        <begin position="88"/>
        <end position="105"/>
    </location>
</feature>
<feature type="region of interest" description="Disordered" evidence="1">
    <location>
        <begin position="1"/>
        <end position="105"/>
    </location>
</feature>